<feature type="signal peptide" evidence="1">
    <location>
        <begin position="1"/>
        <end position="18"/>
    </location>
</feature>
<dbReference type="HOGENOM" id="CLU_2868148_0_0_1"/>
<comment type="caution">
    <text evidence="2">The sequence shown here is derived from an EMBL/GenBank/DDBJ whole genome shotgun (WGS) entry which is preliminary data.</text>
</comment>
<proteinExistence type="predicted"/>
<organism evidence="2 3">
    <name type="scientific">Metarhizium anisopliae (strain ARSEF 549)</name>
    <dbReference type="NCBI Taxonomy" id="3151832"/>
    <lineage>
        <taxon>Eukaryota</taxon>
        <taxon>Fungi</taxon>
        <taxon>Dikarya</taxon>
        <taxon>Ascomycota</taxon>
        <taxon>Pezizomycotina</taxon>
        <taxon>Sordariomycetes</taxon>
        <taxon>Hypocreomycetidae</taxon>
        <taxon>Hypocreales</taxon>
        <taxon>Clavicipitaceae</taxon>
        <taxon>Metarhizium</taxon>
    </lineage>
</organism>
<evidence type="ECO:0000313" key="2">
    <source>
        <dbReference type="EMBL" id="KID67222.1"/>
    </source>
</evidence>
<protein>
    <submittedName>
        <fullName evidence="2">Uncharacterized protein</fullName>
    </submittedName>
</protein>
<dbReference type="OrthoDB" id="4940345at2759"/>
<reference evidence="2 3" key="1">
    <citation type="journal article" date="2014" name="Proc. Natl. Acad. Sci. U.S.A.">
        <title>Trajectory and genomic determinants of fungal-pathogen speciation and host adaptation.</title>
        <authorList>
            <person name="Hu X."/>
            <person name="Xiao G."/>
            <person name="Zheng P."/>
            <person name="Shang Y."/>
            <person name="Su Y."/>
            <person name="Zhang X."/>
            <person name="Liu X."/>
            <person name="Zhan S."/>
            <person name="St Leger R.J."/>
            <person name="Wang C."/>
        </authorList>
    </citation>
    <scope>NUCLEOTIDE SEQUENCE [LARGE SCALE GENOMIC DNA]</scope>
    <source>
        <strain evidence="2 3">ARSEF 549</strain>
    </source>
</reference>
<feature type="chain" id="PRO_5002090648" evidence="1">
    <location>
        <begin position="19"/>
        <end position="70"/>
    </location>
</feature>
<dbReference type="AlphaFoldDB" id="A0A0B4FH85"/>
<accession>A0A0B4FH85</accession>
<dbReference type="VEuPathDB" id="FungiDB:MAN_03980"/>
<feature type="non-terminal residue" evidence="2">
    <location>
        <position position="1"/>
    </location>
</feature>
<dbReference type="Proteomes" id="UP000031186">
    <property type="component" value="Unassembled WGS sequence"/>
</dbReference>
<keyword evidence="1" id="KW-0732">Signal</keyword>
<keyword evidence="3" id="KW-1185">Reference proteome</keyword>
<evidence type="ECO:0000313" key="3">
    <source>
        <dbReference type="Proteomes" id="UP000031186"/>
    </source>
</evidence>
<gene>
    <name evidence="2" type="ORF">MAN_03980</name>
</gene>
<name>A0A0B4FH85_METAF</name>
<evidence type="ECO:0000256" key="1">
    <source>
        <dbReference type="SAM" id="SignalP"/>
    </source>
</evidence>
<sequence>MKFLAVAVAVAMALGVQADDPNTQTCISPGANGCNLEGKVCCNSNEFYCVMQPGWKEGFCKKKEEGKRAA</sequence>
<dbReference type="EMBL" id="AZNF01000004">
    <property type="protein sequence ID" value="KID67222.1"/>
    <property type="molecule type" value="Genomic_DNA"/>
</dbReference>